<keyword evidence="5" id="KW-0418">Kinase</keyword>
<name>A0A7L4ZEU7_9FLAO</name>
<keyword evidence="6" id="KW-0175">Coiled coil</keyword>
<dbReference type="PROSITE" id="PS50109">
    <property type="entry name" value="HIS_KIN"/>
    <property type="match status" value="1"/>
</dbReference>
<evidence type="ECO:0000256" key="2">
    <source>
        <dbReference type="ARBA" id="ARBA00012438"/>
    </source>
</evidence>
<evidence type="ECO:0000313" key="11">
    <source>
        <dbReference type="Proteomes" id="UP000464657"/>
    </source>
</evidence>
<dbReference type="InterPro" id="IPR004358">
    <property type="entry name" value="Sig_transdc_His_kin-like_C"/>
</dbReference>
<keyword evidence="4 10" id="KW-0808">Transferase</keyword>
<feature type="domain" description="PAC" evidence="9">
    <location>
        <begin position="302"/>
        <end position="353"/>
    </location>
</feature>
<dbReference type="PROSITE" id="PS50113">
    <property type="entry name" value="PAC"/>
    <property type="match status" value="1"/>
</dbReference>
<dbReference type="AlphaFoldDB" id="A0A7L4ZEU7"/>
<evidence type="ECO:0000259" key="9">
    <source>
        <dbReference type="PROSITE" id="PS50113"/>
    </source>
</evidence>
<feature type="domain" description="Histidine kinase" evidence="8">
    <location>
        <begin position="371"/>
        <end position="597"/>
    </location>
</feature>
<reference evidence="10 11" key="1">
    <citation type="journal article" date="2013" name="Int. J. Syst. Evol. Microbiol.">
        <title>Kordia antarctica sp. nov., isolated from Antarctic seawater.</title>
        <authorList>
            <person name="Baek K."/>
            <person name="Choi A."/>
            <person name="Kang I."/>
            <person name="Lee K."/>
            <person name="Cho J.C."/>
        </authorList>
    </citation>
    <scope>NUCLEOTIDE SEQUENCE [LARGE SCALE GENOMIC DNA]</scope>
    <source>
        <strain evidence="10 11">IMCC3317</strain>
    </source>
</reference>
<keyword evidence="3" id="KW-0597">Phosphoprotein</keyword>
<dbReference type="PRINTS" id="PR00344">
    <property type="entry name" value="BCTRLSENSOR"/>
</dbReference>
<dbReference type="CDD" id="cd00082">
    <property type="entry name" value="HisKA"/>
    <property type="match status" value="1"/>
</dbReference>
<dbReference type="EC" id="2.7.13.3" evidence="2"/>
<dbReference type="SMART" id="SM00388">
    <property type="entry name" value="HisKA"/>
    <property type="match status" value="1"/>
</dbReference>
<feature type="transmembrane region" description="Helical" evidence="7">
    <location>
        <begin position="12"/>
        <end position="32"/>
    </location>
</feature>
<dbReference type="InterPro" id="IPR013655">
    <property type="entry name" value="PAS_fold_3"/>
</dbReference>
<dbReference type="Gene3D" id="2.10.70.100">
    <property type="match status" value="1"/>
</dbReference>
<dbReference type="Gene3D" id="3.30.450.20">
    <property type="entry name" value="PAS domain"/>
    <property type="match status" value="1"/>
</dbReference>
<dbReference type="KEGG" id="kan:IMCC3317_03270"/>
<gene>
    <name evidence="10" type="primary">cph1_1</name>
    <name evidence="10" type="ORF">IMCC3317_03270</name>
</gene>
<dbReference type="SUPFAM" id="SSF55785">
    <property type="entry name" value="PYP-like sensor domain (PAS domain)"/>
    <property type="match status" value="1"/>
</dbReference>
<keyword evidence="7" id="KW-0812">Transmembrane</keyword>
<sequence>MPLKSIYKAPWFVKAVFVISFFLIFFVAGVTYKNMDDLSESTDLVEKKYEIAIELEQILSYLKDAETGQRGFVIVKDSSYLMPYLLGRENINNSFAELKGLIDDETEQQRNLIELRFLIDNCLANYENVQEFILKRQNNINSPEFRPLFARGKLIMDQIRAKIRVMLDVQNKKLEKYQEEHTNNLRATPIFLYSLIILSLLLMIGAYYKIASNLKKLKKTNQALEIFKESTNQSEIVSKHGNWTWNIEEDRFTYSDNLYRLLGEEPHSFKPTIEKFMEFVHPEDVEKLSAQVARMKEEQNLPFIHYRVIHKNGNIKHLKAYGKVVINNEGEHNLLGTTTDITDEIESFRALEERNLELERNNKELSAFNHVASHDLQEPLRKIQTFLSRLEDKEEGNFSESGLKYMSRIKNAASRMRLLIDDLLQFSRTNKADKVFEVSNINLLLEAAKQDLAEVISQENATINADTFPVLNVIPFQMQQLFANLIGNSLKYKSVDRAPEINITYAQVKAETEEMLTKAKKDSYHKITFKDNGIGFDNEYAKKIFVLFSRLHNKSDYSGTGIGLSICKKIIENHKGFIFADGEVGVGATFTVYLPIV</sequence>
<dbReference type="InterPro" id="IPR036890">
    <property type="entry name" value="HATPase_C_sf"/>
</dbReference>
<dbReference type="PANTHER" id="PTHR43304:SF1">
    <property type="entry name" value="PAC DOMAIN-CONTAINING PROTEIN"/>
    <property type="match status" value="1"/>
</dbReference>
<evidence type="ECO:0000256" key="6">
    <source>
        <dbReference type="SAM" id="Coils"/>
    </source>
</evidence>
<dbReference type="Pfam" id="PF05227">
    <property type="entry name" value="CHASE3"/>
    <property type="match status" value="1"/>
</dbReference>
<dbReference type="Pfam" id="PF08447">
    <property type="entry name" value="PAS_3"/>
    <property type="match status" value="1"/>
</dbReference>
<dbReference type="InterPro" id="IPR003661">
    <property type="entry name" value="HisK_dim/P_dom"/>
</dbReference>
<dbReference type="OrthoDB" id="9124519at2"/>
<dbReference type="InterPro" id="IPR005467">
    <property type="entry name" value="His_kinase_dom"/>
</dbReference>
<dbReference type="Proteomes" id="UP000464657">
    <property type="component" value="Chromosome"/>
</dbReference>
<dbReference type="Pfam" id="PF00512">
    <property type="entry name" value="HisKA"/>
    <property type="match status" value="1"/>
</dbReference>
<dbReference type="InterPro" id="IPR000700">
    <property type="entry name" value="PAS-assoc_C"/>
</dbReference>
<dbReference type="PANTHER" id="PTHR43304">
    <property type="entry name" value="PHYTOCHROME-LIKE PROTEIN CPH1"/>
    <property type="match status" value="1"/>
</dbReference>
<protein>
    <recommendedName>
        <fullName evidence="2">histidine kinase</fullName>
        <ecNumber evidence="2">2.7.13.3</ecNumber>
    </recommendedName>
</protein>
<keyword evidence="11" id="KW-1185">Reference proteome</keyword>
<accession>A0A7L4ZEU7</accession>
<dbReference type="InterPro" id="IPR036097">
    <property type="entry name" value="HisK_dim/P_sf"/>
</dbReference>
<dbReference type="Pfam" id="PF02518">
    <property type="entry name" value="HATPase_c"/>
    <property type="match status" value="1"/>
</dbReference>
<dbReference type="InterPro" id="IPR003594">
    <property type="entry name" value="HATPase_dom"/>
</dbReference>
<dbReference type="Gene3D" id="1.10.287.130">
    <property type="match status" value="1"/>
</dbReference>
<dbReference type="EMBL" id="CP019288">
    <property type="protein sequence ID" value="QHI34981.1"/>
    <property type="molecule type" value="Genomic_DNA"/>
</dbReference>
<feature type="transmembrane region" description="Helical" evidence="7">
    <location>
        <begin position="190"/>
        <end position="210"/>
    </location>
</feature>
<feature type="coiled-coil region" evidence="6">
    <location>
        <begin position="341"/>
        <end position="368"/>
    </location>
</feature>
<dbReference type="Gene3D" id="3.30.565.10">
    <property type="entry name" value="Histidine kinase-like ATPase, C-terminal domain"/>
    <property type="match status" value="1"/>
</dbReference>
<evidence type="ECO:0000256" key="3">
    <source>
        <dbReference type="ARBA" id="ARBA00022553"/>
    </source>
</evidence>
<evidence type="ECO:0000256" key="7">
    <source>
        <dbReference type="SAM" id="Phobius"/>
    </source>
</evidence>
<dbReference type="GO" id="GO:0000155">
    <property type="term" value="F:phosphorelay sensor kinase activity"/>
    <property type="evidence" value="ECO:0007669"/>
    <property type="project" value="InterPro"/>
</dbReference>
<evidence type="ECO:0000256" key="4">
    <source>
        <dbReference type="ARBA" id="ARBA00022679"/>
    </source>
</evidence>
<evidence type="ECO:0000256" key="1">
    <source>
        <dbReference type="ARBA" id="ARBA00000085"/>
    </source>
</evidence>
<dbReference type="CDD" id="cd19410">
    <property type="entry name" value="HK9-like_sensor"/>
    <property type="match status" value="1"/>
</dbReference>
<dbReference type="SMART" id="SM00387">
    <property type="entry name" value="HATPase_c"/>
    <property type="match status" value="1"/>
</dbReference>
<dbReference type="SUPFAM" id="SSF47384">
    <property type="entry name" value="Homodimeric domain of signal transducing histidine kinase"/>
    <property type="match status" value="1"/>
</dbReference>
<dbReference type="RefSeq" id="WP_160127760.1">
    <property type="nucleotide sequence ID" value="NZ_CP019288.1"/>
</dbReference>
<keyword evidence="7" id="KW-0472">Membrane</keyword>
<organism evidence="10 11">
    <name type="scientific">Kordia antarctica</name>
    <dbReference type="NCBI Taxonomy" id="1218801"/>
    <lineage>
        <taxon>Bacteria</taxon>
        <taxon>Pseudomonadati</taxon>
        <taxon>Bacteroidota</taxon>
        <taxon>Flavobacteriia</taxon>
        <taxon>Flavobacteriales</taxon>
        <taxon>Flavobacteriaceae</taxon>
        <taxon>Kordia</taxon>
    </lineage>
</organism>
<dbReference type="InterPro" id="IPR000014">
    <property type="entry name" value="PAS"/>
</dbReference>
<evidence type="ECO:0000256" key="5">
    <source>
        <dbReference type="ARBA" id="ARBA00022777"/>
    </source>
</evidence>
<dbReference type="InterPro" id="IPR007891">
    <property type="entry name" value="CHASE3"/>
</dbReference>
<dbReference type="InterPro" id="IPR052162">
    <property type="entry name" value="Sensor_kinase/Photoreceptor"/>
</dbReference>
<proteinExistence type="predicted"/>
<evidence type="ECO:0000313" key="10">
    <source>
        <dbReference type="EMBL" id="QHI34981.1"/>
    </source>
</evidence>
<evidence type="ECO:0000259" key="8">
    <source>
        <dbReference type="PROSITE" id="PS50109"/>
    </source>
</evidence>
<comment type="catalytic activity">
    <reaction evidence="1">
        <text>ATP + protein L-histidine = ADP + protein N-phospho-L-histidine.</text>
        <dbReference type="EC" id="2.7.13.3"/>
    </reaction>
</comment>
<dbReference type="SUPFAM" id="SSF55874">
    <property type="entry name" value="ATPase domain of HSP90 chaperone/DNA topoisomerase II/histidine kinase"/>
    <property type="match status" value="1"/>
</dbReference>
<dbReference type="CDD" id="cd00130">
    <property type="entry name" value="PAS"/>
    <property type="match status" value="1"/>
</dbReference>
<keyword evidence="7" id="KW-1133">Transmembrane helix</keyword>
<dbReference type="InterPro" id="IPR035965">
    <property type="entry name" value="PAS-like_dom_sf"/>
</dbReference>